<reference evidence="1" key="1">
    <citation type="submission" date="2019-04" db="EMBL/GenBank/DDBJ databases">
        <title>Microbes associate with the intestines of laboratory mice.</title>
        <authorList>
            <person name="Navarre W."/>
            <person name="Wong E."/>
            <person name="Huang K."/>
            <person name="Tropini C."/>
            <person name="Ng K."/>
            <person name="Yu B."/>
        </authorList>
    </citation>
    <scope>NUCLEOTIDE SEQUENCE</scope>
    <source>
        <strain evidence="1">NM01_1-7b</strain>
    </source>
</reference>
<organism evidence="1 2">
    <name type="scientific">Petralouisia muris</name>
    <dbReference type="NCBI Taxonomy" id="3032872"/>
    <lineage>
        <taxon>Bacteria</taxon>
        <taxon>Bacillati</taxon>
        <taxon>Bacillota</taxon>
        <taxon>Clostridia</taxon>
        <taxon>Lachnospirales</taxon>
        <taxon>Lachnospiraceae</taxon>
        <taxon>Petralouisia</taxon>
    </lineage>
</organism>
<protein>
    <submittedName>
        <fullName evidence="1">Sigma-70 family RNA polymerase sigma factor</fullName>
    </submittedName>
</protein>
<keyword evidence="2" id="KW-1185">Reference proteome</keyword>
<evidence type="ECO:0000313" key="2">
    <source>
        <dbReference type="Proteomes" id="UP000304953"/>
    </source>
</evidence>
<dbReference type="EMBL" id="SRYA01000045">
    <property type="protein sequence ID" value="TGY92684.1"/>
    <property type="molecule type" value="Genomic_DNA"/>
</dbReference>
<gene>
    <name evidence="1" type="ORF">E5329_18875</name>
</gene>
<proteinExistence type="predicted"/>
<sequence>MKIEYKDADGRVMELDVSDEIGQFYLSSVEEAEKSDRRNTRPDRHTSLETFVYEDQRFFASASDTMKEAVEDCEVERLLSCLNDRQRELVRRCVIEGWSYTEIAAKEGRDESAVRHAVKRALKKMKKTFF</sequence>
<accession>A0AC61RS19</accession>
<name>A0AC61RS19_9FIRM</name>
<comment type="caution">
    <text evidence="1">The sequence shown here is derived from an EMBL/GenBank/DDBJ whole genome shotgun (WGS) entry which is preliminary data.</text>
</comment>
<dbReference type="Proteomes" id="UP000304953">
    <property type="component" value="Unassembled WGS sequence"/>
</dbReference>
<evidence type="ECO:0000313" key="1">
    <source>
        <dbReference type="EMBL" id="TGY92684.1"/>
    </source>
</evidence>